<dbReference type="Gene3D" id="3.90.25.10">
    <property type="entry name" value="UDP-galactose 4-epimerase, domain 1"/>
    <property type="match status" value="1"/>
</dbReference>
<dbReference type="InterPro" id="IPR036291">
    <property type="entry name" value="NAD(P)-bd_dom_sf"/>
</dbReference>
<feature type="domain" description="NmrA-like" evidence="3">
    <location>
        <begin position="2"/>
        <end position="259"/>
    </location>
</feature>
<comment type="caution">
    <text evidence="4">The sequence shown here is derived from an EMBL/GenBank/DDBJ whole genome shotgun (WGS) entry which is preliminary data.</text>
</comment>
<protein>
    <recommendedName>
        <fullName evidence="3">NmrA-like domain-containing protein</fullName>
    </recommendedName>
</protein>
<sequence>MSRTILVTGATGKQGRSLITALRDANADFDILALTRDTSSASAKKLLSSKRVQLLSGEVTSTIWGVFSVQLAIDNPNEEKQGKDLVDASLKAGVKHFVYSSIDRGGEAKSDVDPTYVPHFKSKFNVEQHLISQAKDRMTWTILRPVAFFDNLTPDFFGKIFTTAWLTHLKPNQKLQLIATSDIGFFAAQALLKPDEYVNKKISLAGDEMTLDEFKAIFKQTTGQTLPTTFSFLANLLCWFLEDFGLMYKWFAEVGYGADVASLKKVNPGLKDFKAWLEQDSASHSKKSA</sequence>
<name>A0A8K0KTQ2_9PEZI</name>
<evidence type="ECO:0000259" key="3">
    <source>
        <dbReference type="Pfam" id="PF05368"/>
    </source>
</evidence>
<dbReference type="PANTHER" id="PTHR42748">
    <property type="entry name" value="NITROGEN METABOLITE REPRESSION PROTEIN NMRA FAMILY MEMBER"/>
    <property type="match status" value="1"/>
</dbReference>
<keyword evidence="5" id="KW-1185">Reference proteome</keyword>
<dbReference type="Gene3D" id="3.40.50.720">
    <property type="entry name" value="NAD(P)-binding Rossmann-like Domain"/>
    <property type="match status" value="1"/>
</dbReference>
<proteinExistence type="inferred from homology"/>
<dbReference type="InterPro" id="IPR051164">
    <property type="entry name" value="NmrA-like_oxidored"/>
</dbReference>
<accession>A0A8K0KTQ2</accession>
<dbReference type="AlphaFoldDB" id="A0A8K0KTQ2"/>
<gene>
    <name evidence="4" type="ORF">KVT40_007978</name>
</gene>
<dbReference type="GO" id="GO:0005634">
    <property type="term" value="C:nucleus"/>
    <property type="evidence" value="ECO:0007669"/>
    <property type="project" value="TreeGrafter"/>
</dbReference>
<dbReference type="OrthoDB" id="9997102at2759"/>
<dbReference type="SUPFAM" id="SSF51735">
    <property type="entry name" value="NAD(P)-binding Rossmann-fold domains"/>
    <property type="match status" value="1"/>
</dbReference>
<evidence type="ECO:0000256" key="2">
    <source>
        <dbReference type="ARBA" id="ARBA00022857"/>
    </source>
</evidence>
<dbReference type="InterPro" id="IPR008030">
    <property type="entry name" value="NmrA-like"/>
</dbReference>
<dbReference type="Pfam" id="PF05368">
    <property type="entry name" value="NmrA"/>
    <property type="match status" value="1"/>
</dbReference>
<dbReference type="PANTHER" id="PTHR42748:SF7">
    <property type="entry name" value="NMRA LIKE REDOX SENSOR 1-RELATED"/>
    <property type="match status" value="1"/>
</dbReference>
<evidence type="ECO:0000313" key="4">
    <source>
        <dbReference type="EMBL" id="KAG8623002.1"/>
    </source>
</evidence>
<dbReference type="EMBL" id="JAESVG020000010">
    <property type="protein sequence ID" value="KAG8623002.1"/>
    <property type="molecule type" value="Genomic_DNA"/>
</dbReference>
<dbReference type="Proteomes" id="UP000809789">
    <property type="component" value="Unassembled WGS sequence"/>
</dbReference>
<evidence type="ECO:0000256" key="1">
    <source>
        <dbReference type="ARBA" id="ARBA00006328"/>
    </source>
</evidence>
<organism evidence="4 5">
    <name type="scientific">Elsinoe batatas</name>
    <dbReference type="NCBI Taxonomy" id="2601811"/>
    <lineage>
        <taxon>Eukaryota</taxon>
        <taxon>Fungi</taxon>
        <taxon>Dikarya</taxon>
        <taxon>Ascomycota</taxon>
        <taxon>Pezizomycotina</taxon>
        <taxon>Dothideomycetes</taxon>
        <taxon>Dothideomycetidae</taxon>
        <taxon>Myriangiales</taxon>
        <taxon>Elsinoaceae</taxon>
        <taxon>Elsinoe</taxon>
    </lineage>
</organism>
<evidence type="ECO:0000313" key="5">
    <source>
        <dbReference type="Proteomes" id="UP000809789"/>
    </source>
</evidence>
<keyword evidence="2" id="KW-0521">NADP</keyword>
<reference evidence="4" key="1">
    <citation type="submission" date="2021-07" db="EMBL/GenBank/DDBJ databases">
        <title>Elsinoe batatas strain:CRI-CJ2 Genome sequencing and assembly.</title>
        <authorList>
            <person name="Huang L."/>
        </authorList>
    </citation>
    <scope>NUCLEOTIDE SEQUENCE</scope>
    <source>
        <strain evidence="4">CRI-CJ2</strain>
    </source>
</reference>
<comment type="similarity">
    <text evidence="1">Belongs to the NmrA-type oxidoreductase family.</text>
</comment>